<dbReference type="GO" id="GO:0005524">
    <property type="term" value="F:ATP binding"/>
    <property type="evidence" value="ECO:0007669"/>
    <property type="project" value="InterPro"/>
</dbReference>
<feature type="compositionally biased region" description="Low complexity" evidence="17">
    <location>
        <begin position="1289"/>
        <end position="1299"/>
    </location>
</feature>
<dbReference type="PANTHER" id="PTHR11920">
    <property type="entry name" value="GUANYLYL CYCLASE"/>
    <property type="match status" value="1"/>
</dbReference>
<evidence type="ECO:0000313" key="21">
    <source>
        <dbReference type="EMBL" id="CAH0731755.1"/>
    </source>
</evidence>
<evidence type="ECO:0000256" key="8">
    <source>
        <dbReference type="ARBA" id="ARBA00022989"/>
    </source>
</evidence>
<evidence type="ECO:0000256" key="18">
    <source>
        <dbReference type="SAM" id="Phobius"/>
    </source>
</evidence>
<dbReference type="GO" id="GO:0004016">
    <property type="term" value="F:adenylate cyclase activity"/>
    <property type="evidence" value="ECO:0007669"/>
    <property type="project" value="TreeGrafter"/>
</dbReference>
<name>A0A8J9W079_9NEOP</name>
<dbReference type="Pfam" id="PF01094">
    <property type="entry name" value="ANF_receptor"/>
    <property type="match status" value="1"/>
</dbReference>
<dbReference type="InterPro" id="IPR001054">
    <property type="entry name" value="A/G_cyclase"/>
</dbReference>
<dbReference type="FunFam" id="3.40.50.2300:FF:000153">
    <property type="entry name" value="Guanylate cyclase"/>
    <property type="match status" value="1"/>
</dbReference>
<evidence type="ECO:0000256" key="2">
    <source>
        <dbReference type="ARBA" id="ARBA00004251"/>
    </source>
</evidence>
<feature type="region of interest" description="Disordered" evidence="17">
    <location>
        <begin position="1267"/>
        <end position="1306"/>
    </location>
</feature>
<dbReference type="InterPro" id="IPR029787">
    <property type="entry name" value="Nucleotide_cyclase"/>
</dbReference>
<dbReference type="EMBL" id="OV170229">
    <property type="protein sequence ID" value="CAH0731755.1"/>
    <property type="molecule type" value="Genomic_DNA"/>
</dbReference>
<dbReference type="GO" id="GO:0004672">
    <property type="term" value="F:protein kinase activity"/>
    <property type="evidence" value="ECO:0007669"/>
    <property type="project" value="InterPro"/>
</dbReference>
<dbReference type="GO" id="GO:0001653">
    <property type="term" value="F:peptide receptor activity"/>
    <property type="evidence" value="ECO:0007669"/>
    <property type="project" value="TreeGrafter"/>
</dbReference>
<keyword evidence="4" id="KW-1003">Cell membrane</keyword>
<evidence type="ECO:0000256" key="17">
    <source>
        <dbReference type="SAM" id="MobiDB-lite"/>
    </source>
</evidence>
<reference evidence="21" key="1">
    <citation type="submission" date="2021-12" db="EMBL/GenBank/DDBJ databases">
        <authorList>
            <person name="Martin H S."/>
        </authorList>
    </citation>
    <scope>NUCLEOTIDE SEQUENCE</scope>
</reference>
<comment type="catalytic activity">
    <reaction evidence="1 16">
        <text>GTP = 3',5'-cyclic GMP + diphosphate</text>
        <dbReference type="Rhea" id="RHEA:13665"/>
        <dbReference type="ChEBI" id="CHEBI:33019"/>
        <dbReference type="ChEBI" id="CHEBI:37565"/>
        <dbReference type="ChEBI" id="CHEBI:57746"/>
        <dbReference type="EC" id="4.6.1.2"/>
    </reaction>
</comment>
<keyword evidence="8 18" id="KW-1133">Transmembrane helix</keyword>
<dbReference type="PROSITE" id="PS50125">
    <property type="entry name" value="GUANYLATE_CYCLASE_2"/>
    <property type="match status" value="1"/>
</dbReference>
<protein>
    <recommendedName>
        <fullName evidence="3 16">Guanylate cyclase</fullName>
        <ecNumber evidence="3 16">4.6.1.2</ecNumber>
    </recommendedName>
</protein>
<sequence>MVREIVHAILPSQFKNYWCKKTSYANKANFRKRRDYHSETRYENEQSSEIVDNAQTYPVKKLYHKSNFKVSMLASFLVYYMCVFNVIIMCDVSVNNVNKKSLEENFDLYKKDLSLRVNTSKIWRRNLNESPLLKNVIKSTTSTDQGGKSKYSLPEAVEFNKYYSYYKNKDNSTDDDEVNQNEVKNIYDNTRAVGYPHDLATHPYYVKRTNFNLRPESHQFHNKILKLGILLPADPSQVLSLAKVLPIVEMAIMAITLPDGPLPGWKVLVDYRDTRCSSVEGPLAAFEFYVNGSADAFIGPGCEYVIAPVARYASLWRIPVITAGAQAEAFGYKHPSYLTLTRMMGSYTQAGVAIRKVFEEFNWRKLGMLYHNNGPSTGKGNSACFMTLSAIFTVLQKKGARNIPNIPFDETNITTTKIKQLLQKLSLSTRIVVVCANPSTVREIMLAADDLNMVSSGEYVFFNIELFSNLASASSKEPWKVEGDTDERNERARRAYSAVLTVTSPAPEKKEYLEFSDQVKELAETKYNYTFGKGEVVSTFVAAFYDAVLLYALALNDTLRQADDPRGELDGAMVIRNMWNRTFQGITGEVIIDDNGDRVASYSLLDMNPNTSKFEVVATYVAANSSLQFVENRPIHWAGGRITPPPDTPKCGFDGSLCPDNSLPVYAILSIVLSSVVVILAILSVFIYRHYKLEAEIAMMTWRVSWSEVLPSSSRLRGSLHSLIRRYSTGTAYSDEATSLAGDRQMYTPWGFYKGCRVAIKKVDKQRIDLSRPLLLELKKMKDLEHDHLARFFGACVDPPHCCLLTEYCPKGSLQDILENDTIKLDWMFKVSLMHDIVKGMHYLHSSDIRSHGALKSSNCVVDSRFVLKITDFGLNALRTSEKDTRAHSYWTRMLWTSPELLRMSEPPPEGTQKADVYSFGIIMHEIVNRQGAFWLGPGVDISPKEIIDAVISGGLRPNTTHTKSCEADDATDLMRRCWAEEPSERPDFAHLKGAVRRLNKTQESSNILDNLLSRMEQYANNLETLVSERTQDYLEEKKKCEELLYQLLPKSVASQLINGQSVVAETFEQVTIYFSDIVGFTALSASSTPMQVVDLLNDLYTCFDSIVENYDVYKVETIGDAYMVVSGLPERNGTRHACEVARMALALLDAVRRFKIRHRPRDQLKLRIGLHSGPCVAGVVGLKMPRYCLFGDTVNTASRMESNGEALKIHVSQTTKSLLDTFGTFRLECRGEVAMKGKGVQVTYWLLGEIVDPNAPKEKPPLLKLQAQSTDSGSLSHLTPFRQRLDQSSRSSSRRGSGVFLQKQTDVSKLEREVQPILQAVKMQRQHSDPNERVTNGVVDAEELDKLSISNSMSLTVNSLNHNNVSQTGQPKVKLKEFQMNSMGNHKSNKIGNNNWIPKLPTASSFDNGSKKVNECLKDYSSVPLLSKAEKPNDSIV</sequence>
<feature type="non-terminal residue" evidence="21">
    <location>
        <position position="1438"/>
    </location>
</feature>
<keyword evidence="22" id="KW-1185">Reference proteome</keyword>
<dbReference type="Pfam" id="PF07714">
    <property type="entry name" value="PK_Tyr_Ser-Thr"/>
    <property type="match status" value="1"/>
</dbReference>
<feature type="transmembrane region" description="Helical" evidence="18">
    <location>
        <begin position="665"/>
        <end position="688"/>
    </location>
</feature>
<dbReference type="FunFam" id="3.30.70.1230:FF:000004">
    <property type="entry name" value="Guanylate cyclase"/>
    <property type="match status" value="1"/>
</dbReference>
<evidence type="ECO:0000256" key="4">
    <source>
        <dbReference type="ARBA" id="ARBA00022475"/>
    </source>
</evidence>
<dbReference type="OrthoDB" id="302535at2759"/>
<dbReference type="Gene3D" id="3.40.50.2300">
    <property type="match status" value="3"/>
</dbReference>
<dbReference type="SUPFAM" id="SSF56112">
    <property type="entry name" value="Protein kinase-like (PK-like)"/>
    <property type="match status" value="1"/>
</dbReference>
<comment type="subcellular location">
    <subcellularLocation>
        <location evidence="2">Cell membrane</location>
        <topology evidence="2">Single-pass type I membrane protein</topology>
    </subcellularLocation>
</comment>
<dbReference type="Gene3D" id="1.10.510.10">
    <property type="entry name" value="Transferase(Phosphotransferase) domain 1"/>
    <property type="match status" value="1"/>
</dbReference>
<evidence type="ECO:0000256" key="10">
    <source>
        <dbReference type="ARBA" id="ARBA00023136"/>
    </source>
</evidence>
<keyword evidence="7" id="KW-0547">Nucleotide-binding</keyword>
<dbReference type="GO" id="GO:0004383">
    <property type="term" value="F:guanylate cyclase activity"/>
    <property type="evidence" value="ECO:0007669"/>
    <property type="project" value="UniProtKB-EC"/>
</dbReference>
<gene>
    <name evidence="21" type="ORF">BINO364_LOCUS16546</name>
</gene>
<dbReference type="EC" id="4.6.1.2" evidence="3 16"/>
<dbReference type="SUPFAM" id="SSF53822">
    <property type="entry name" value="Periplasmic binding protein-like I"/>
    <property type="match status" value="1"/>
</dbReference>
<dbReference type="Gene3D" id="6.10.250.780">
    <property type="match status" value="1"/>
</dbReference>
<keyword evidence="6" id="KW-0732">Signal</keyword>
<keyword evidence="10 18" id="KW-0472">Membrane</keyword>
<evidence type="ECO:0000256" key="14">
    <source>
        <dbReference type="ARBA" id="ARBA00023293"/>
    </source>
</evidence>
<evidence type="ECO:0000256" key="16">
    <source>
        <dbReference type="RuleBase" id="RU003431"/>
    </source>
</evidence>
<organism evidence="21 22">
    <name type="scientific">Brenthis ino</name>
    <name type="common">lesser marbled fritillary</name>
    <dbReference type="NCBI Taxonomy" id="405034"/>
    <lineage>
        <taxon>Eukaryota</taxon>
        <taxon>Metazoa</taxon>
        <taxon>Ecdysozoa</taxon>
        <taxon>Arthropoda</taxon>
        <taxon>Hexapoda</taxon>
        <taxon>Insecta</taxon>
        <taxon>Pterygota</taxon>
        <taxon>Neoptera</taxon>
        <taxon>Endopterygota</taxon>
        <taxon>Lepidoptera</taxon>
        <taxon>Glossata</taxon>
        <taxon>Ditrysia</taxon>
        <taxon>Papilionoidea</taxon>
        <taxon>Nymphalidae</taxon>
        <taxon>Heliconiinae</taxon>
        <taxon>Argynnini</taxon>
        <taxon>Brenthis</taxon>
    </lineage>
</organism>
<dbReference type="GO" id="GO:0007168">
    <property type="term" value="P:receptor guanylyl cyclase signaling pathway"/>
    <property type="evidence" value="ECO:0007669"/>
    <property type="project" value="TreeGrafter"/>
</dbReference>
<keyword evidence="13 15" id="KW-0456">Lyase</keyword>
<evidence type="ECO:0000256" key="3">
    <source>
        <dbReference type="ARBA" id="ARBA00012202"/>
    </source>
</evidence>
<dbReference type="InterPro" id="IPR028082">
    <property type="entry name" value="Peripla_BP_I"/>
</dbReference>
<feature type="domain" description="Guanylate cyclase" evidence="20">
    <location>
        <begin position="1072"/>
        <end position="1202"/>
    </location>
</feature>
<dbReference type="PROSITE" id="PS50011">
    <property type="entry name" value="PROTEIN_KINASE_DOM"/>
    <property type="match status" value="1"/>
</dbReference>
<evidence type="ECO:0000256" key="1">
    <source>
        <dbReference type="ARBA" id="ARBA00001436"/>
    </source>
</evidence>
<keyword evidence="9" id="KW-0342">GTP-binding</keyword>
<proteinExistence type="inferred from homology"/>
<dbReference type="CDD" id="cd07302">
    <property type="entry name" value="CHD"/>
    <property type="match status" value="1"/>
</dbReference>
<dbReference type="Gene3D" id="3.30.70.1230">
    <property type="entry name" value="Nucleotide cyclase"/>
    <property type="match status" value="1"/>
</dbReference>
<evidence type="ECO:0000256" key="9">
    <source>
        <dbReference type="ARBA" id="ARBA00023134"/>
    </source>
</evidence>
<dbReference type="InterPro" id="IPR001245">
    <property type="entry name" value="Ser-Thr/Tyr_kinase_cat_dom"/>
</dbReference>
<keyword evidence="5 18" id="KW-0812">Transmembrane</keyword>
<dbReference type="PRINTS" id="PR00255">
    <property type="entry name" value="NATPEPTIDER"/>
</dbReference>
<keyword evidence="12" id="KW-0325">Glycoprotein</keyword>
<evidence type="ECO:0000256" key="15">
    <source>
        <dbReference type="RuleBase" id="RU000405"/>
    </source>
</evidence>
<dbReference type="SUPFAM" id="SSF55073">
    <property type="entry name" value="Nucleotide cyclase"/>
    <property type="match status" value="1"/>
</dbReference>
<dbReference type="FunFam" id="1.10.510.10:FF:000420">
    <property type="entry name" value="Guanylate cyclase"/>
    <property type="match status" value="1"/>
</dbReference>
<dbReference type="InterPro" id="IPR018297">
    <property type="entry name" value="A/G_cyclase_CS"/>
</dbReference>
<evidence type="ECO:0000259" key="19">
    <source>
        <dbReference type="PROSITE" id="PS50011"/>
    </source>
</evidence>
<evidence type="ECO:0000256" key="7">
    <source>
        <dbReference type="ARBA" id="ARBA00022741"/>
    </source>
</evidence>
<dbReference type="CDD" id="cd14042">
    <property type="entry name" value="PK_GC-A_B"/>
    <property type="match status" value="1"/>
</dbReference>
<evidence type="ECO:0000256" key="5">
    <source>
        <dbReference type="ARBA" id="ARBA00022692"/>
    </source>
</evidence>
<dbReference type="GO" id="GO:0005525">
    <property type="term" value="F:GTP binding"/>
    <property type="evidence" value="ECO:0007669"/>
    <property type="project" value="UniProtKB-KW"/>
</dbReference>
<dbReference type="GO" id="GO:0005886">
    <property type="term" value="C:plasma membrane"/>
    <property type="evidence" value="ECO:0007669"/>
    <property type="project" value="UniProtKB-SubCell"/>
</dbReference>
<dbReference type="PROSITE" id="PS00452">
    <property type="entry name" value="GUANYLATE_CYCLASE_1"/>
    <property type="match status" value="1"/>
</dbReference>
<dbReference type="InterPro" id="IPR011009">
    <property type="entry name" value="Kinase-like_dom_sf"/>
</dbReference>
<keyword evidence="14 16" id="KW-0141">cGMP biosynthesis</keyword>
<comment type="similarity">
    <text evidence="15">Belongs to the adenylyl cyclase class-4/guanylyl cyclase family.</text>
</comment>
<evidence type="ECO:0000256" key="12">
    <source>
        <dbReference type="ARBA" id="ARBA00023180"/>
    </source>
</evidence>
<dbReference type="GO" id="GO:0035556">
    <property type="term" value="P:intracellular signal transduction"/>
    <property type="evidence" value="ECO:0007669"/>
    <property type="project" value="InterPro"/>
</dbReference>
<evidence type="ECO:0000256" key="6">
    <source>
        <dbReference type="ARBA" id="ARBA00022729"/>
    </source>
</evidence>
<keyword evidence="11" id="KW-0675">Receptor</keyword>
<feature type="transmembrane region" description="Helical" evidence="18">
    <location>
        <begin position="70"/>
        <end position="89"/>
    </location>
</feature>
<dbReference type="InterPro" id="IPR001170">
    <property type="entry name" value="ANPR/GUC"/>
</dbReference>
<dbReference type="InterPro" id="IPR050401">
    <property type="entry name" value="Cyclic_nucleotide_synthase"/>
</dbReference>
<accession>A0A8J9W079</accession>
<dbReference type="InterPro" id="IPR000719">
    <property type="entry name" value="Prot_kinase_dom"/>
</dbReference>
<evidence type="ECO:0000256" key="13">
    <source>
        <dbReference type="ARBA" id="ARBA00023239"/>
    </source>
</evidence>
<dbReference type="Pfam" id="PF00211">
    <property type="entry name" value="Guanylate_cyc"/>
    <property type="match status" value="1"/>
</dbReference>
<dbReference type="CDD" id="cd06373">
    <property type="entry name" value="PBP1_NPR-like"/>
    <property type="match status" value="1"/>
</dbReference>
<dbReference type="Proteomes" id="UP000838878">
    <property type="component" value="Chromosome 9"/>
</dbReference>
<evidence type="ECO:0000259" key="20">
    <source>
        <dbReference type="PROSITE" id="PS50125"/>
    </source>
</evidence>
<dbReference type="InterPro" id="IPR001828">
    <property type="entry name" value="ANF_lig-bd_rcpt"/>
</dbReference>
<dbReference type="PANTHER" id="PTHR11920:SF494">
    <property type="entry name" value="ATRIAL NATRIURETIC PEPTIDE RECEPTOR 2"/>
    <property type="match status" value="1"/>
</dbReference>
<feature type="domain" description="Protein kinase" evidence="19">
    <location>
        <begin position="718"/>
        <end position="999"/>
    </location>
</feature>
<evidence type="ECO:0000256" key="11">
    <source>
        <dbReference type="ARBA" id="ARBA00023170"/>
    </source>
</evidence>
<dbReference type="SMART" id="SM00044">
    <property type="entry name" value="CYCc"/>
    <property type="match status" value="1"/>
</dbReference>
<feature type="compositionally biased region" description="Polar residues" evidence="17">
    <location>
        <begin position="1267"/>
        <end position="1278"/>
    </location>
</feature>
<evidence type="ECO:0000313" key="22">
    <source>
        <dbReference type="Proteomes" id="UP000838878"/>
    </source>
</evidence>